<dbReference type="Proteomes" id="UP000642748">
    <property type="component" value="Unassembled WGS sequence"/>
</dbReference>
<comment type="similarity">
    <text evidence="2">Belongs to the EfeM/EfeO family.</text>
</comment>
<feature type="domain" description="Imelysin-like" evidence="4">
    <location>
        <begin position="174"/>
        <end position="394"/>
    </location>
</feature>
<reference evidence="5" key="1">
    <citation type="submission" date="2021-01" db="EMBL/GenBank/DDBJ databases">
        <title>Whole genome shotgun sequence of Rugosimonospora africana NBRC 104875.</title>
        <authorList>
            <person name="Komaki H."/>
            <person name="Tamura T."/>
        </authorList>
    </citation>
    <scope>NUCLEOTIDE SEQUENCE</scope>
    <source>
        <strain evidence="5">NBRC 104875</strain>
    </source>
</reference>
<dbReference type="GO" id="GO:0030313">
    <property type="term" value="C:cell envelope"/>
    <property type="evidence" value="ECO:0007669"/>
    <property type="project" value="UniProtKB-SubCell"/>
</dbReference>
<evidence type="ECO:0000259" key="4">
    <source>
        <dbReference type="Pfam" id="PF09375"/>
    </source>
</evidence>
<evidence type="ECO:0000256" key="1">
    <source>
        <dbReference type="ARBA" id="ARBA00004196"/>
    </source>
</evidence>
<sequence>MSVPTRRTMFAAATAVLAVAAALGAFLLPHHAPRHPHPMLNESRAQELTDGYRRDTVARIPGLRYTDSFRSLVACPAEPGRYTLSSRYDLSPDSAAPIALAAVRGYWRHLGYRIVNDTPGQNSQLLVENPGDGFRISVSQRTARYVRLAITSPCLVPAAPPVALVLSQDLATAREAYQRYVAGQLTQLAREVAALRTAVGGGALARARAAWLTAQLTWEHVGAAYGSFGEFADAIDGLPQGLPRGTADARFTGLHRVEYGLWHGEPAARLLPIVDALAADLARLRGTLPQETPPPTDLPLRAHEILEDAQRDHLTGLTDFGGGAGLAETSADVDATEALLDVLAPLVDARRPDLLPAAHAGLDALRQALSAARTGGGWSAPVALSPARRLRIDAALGGALETLAGVPGLLEVAGS</sequence>
<evidence type="ECO:0000313" key="5">
    <source>
        <dbReference type="EMBL" id="GIH14862.1"/>
    </source>
</evidence>
<name>A0A8J3VQB4_9ACTN</name>
<dbReference type="InterPro" id="IPR006311">
    <property type="entry name" value="TAT_signal"/>
</dbReference>
<protein>
    <recommendedName>
        <fullName evidence="4">Imelysin-like domain-containing protein</fullName>
    </recommendedName>
</protein>
<evidence type="ECO:0000256" key="3">
    <source>
        <dbReference type="ARBA" id="ARBA00022729"/>
    </source>
</evidence>
<comment type="subcellular location">
    <subcellularLocation>
        <location evidence="1">Cell envelope</location>
    </subcellularLocation>
</comment>
<dbReference type="InterPro" id="IPR050894">
    <property type="entry name" value="EfeM/EfeO_iron_uptake"/>
</dbReference>
<dbReference type="EMBL" id="BONZ01000030">
    <property type="protein sequence ID" value="GIH14862.1"/>
    <property type="molecule type" value="Genomic_DNA"/>
</dbReference>
<comment type="caution">
    <text evidence="5">The sequence shown here is derived from an EMBL/GenBank/DDBJ whole genome shotgun (WGS) entry which is preliminary data.</text>
</comment>
<organism evidence="5 6">
    <name type="scientific">Rugosimonospora africana</name>
    <dbReference type="NCBI Taxonomy" id="556532"/>
    <lineage>
        <taxon>Bacteria</taxon>
        <taxon>Bacillati</taxon>
        <taxon>Actinomycetota</taxon>
        <taxon>Actinomycetes</taxon>
        <taxon>Micromonosporales</taxon>
        <taxon>Micromonosporaceae</taxon>
        <taxon>Rugosimonospora</taxon>
    </lineage>
</organism>
<keyword evidence="3" id="KW-0732">Signal</keyword>
<evidence type="ECO:0000313" key="6">
    <source>
        <dbReference type="Proteomes" id="UP000642748"/>
    </source>
</evidence>
<dbReference type="InterPro" id="IPR018976">
    <property type="entry name" value="Imelysin-like"/>
</dbReference>
<dbReference type="InterPro" id="IPR038352">
    <property type="entry name" value="Imelysin_sf"/>
</dbReference>
<proteinExistence type="inferred from homology"/>
<dbReference type="Gene3D" id="1.20.1420.20">
    <property type="entry name" value="M75 peptidase, HXXE motif"/>
    <property type="match status" value="1"/>
</dbReference>
<evidence type="ECO:0000256" key="2">
    <source>
        <dbReference type="ARBA" id="ARBA00005989"/>
    </source>
</evidence>
<keyword evidence="6" id="KW-1185">Reference proteome</keyword>
<dbReference type="CDD" id="cd14656">
    <property type="entry name" value="Imelysin-like_EfeO"/>
    <property type="match status" value="1"/>
</dbReference>
<dbReference type="InterPro" id="IPR034981">
    <property type="entry name" value="Imelysin-like_EfeO/Algp7"/>
</dbReference>
<dbReference type="PANTHER" id="PTHR39192">
    <property type="entry name" value="IRON UPTAKE SYSTEM COMPONENT EFEO"/>
    <property type="match status" value="1"/>
</dbReference>
<dbReference type="PANTHER" id="PTHR39192:SF1">
    <property type="entry name" value="IRON UPTAKE SYSTEM COMPONENT EFEO"/>
    <property type="match status" value="1"/>
</dbReference>
<dbReference type="PROSITE" id="PS51318">
    <property type="entry name" value="TAT"/>
    <property type="match status" value="1"/>
</dbReference>
<gene>
    <name evidence="5" type="ORF">Raf01_30340</name>
</gene>
<dbReference type="RefSeq" id="WP_203918513.1">
    <property type="nucleotide sequence ID" value="NZ_BONZ01000030.1"/>
</dbReference>
<dbReference type="Pfam" id="PF09375">
    <property type="entry name" value="Peptidase_M75"/>
    <property type="match status" value="1"/>
</dbReference>
<dbReference type="AlphaFoldDB" id="A0A8J3VQB4"/>
<accession>A0A8J3VQB4</accession>